<dbReference type="PROSITE" id="PS50806">
    <property type="entry name" value="KRAB_RELATED"/>
    <property type="match status" value="1"/>
</dbReference>
<evidence type="ECO:0000256" key="4">
    <source>
        <dbReference type="ARBA" id="ARBA00022603"/>
    </source>
</evidence>
<dbReference type="Proteomes" id="UP000504628">
    <property type="component" value="Chromosome 15"/>
</dbReference>
<gene>
    <name evidence="22" type="primary">LOC114489357</name>
</gene>
<name>A0A7E6D1N3_9CHIR</name>
<keyword evidence="4" id="KW-0489">Methyltransferase</keyword>
<evidence type="ECO:0000256" key="13">
    <source>
        <dbReference type="ARBA" id="ARBA00023242"/>
    </source>
</evidence>
<dbReference type="PANTHER" id="PTHR14112:SF1">
    <property type="entry name" value="KRAB-RELATED DOMAIN-CONTAINING PROTEIN"/>
    <property type="match status" value="1"/>
</dbReference>
<dbReference type="GO" id="GO:0006355">
    <property type="term" value="P:regulation of DNA-templated transcription"/>
    <property type="evidence" value="ECO:0007669"/>
    <property type="project" value="InterPro"/>
</dbReference>
<dbReference type="InterPro" id="IPR036051">
    <property type="entry name" value="KRAB_dom_sf"/>
</dbReference>
<reference evidence="22" key="1">
    <citation type="submission" date="2025-08" db="UniProtKB">
        <authorList>
            <consortium name="RefSeq"/>
        </authorList>
    </citation>
    <scope>IDENTIFICATION</scope>
    <source>
        <tissue evidence="22">Muscle</tissue>
    </source>
</reference>
<keyword evidence="13" id="KW-0539">Nucleus</keyword>
<dbReference type="InterPro" id="IPR048414">
    <property type="entry name" value="PDRM9-like_Znf-C2H2"/>
</dbReference>
<evidence type="ECO:0000256" key="7">
    <source>
        <dbReference type="ARBA" id="ARBA00022723"/>
    </source>
</evidence>
<evidence type="ECO:0000259" key="16">
    <source>
        <dbReference type="PROSITE" id="PS50157"/>
    </source>
</evidence>
<dbReference type="InterPro" id="IPR046341">
    <property type="entry name" value="SET_dom_sf"/>
</dbReference>
<dbReference type="InterPro" id="IPR001909">
    <property type="entry name" value="KRAB"/>
</dbReference>
<keyword evidence="11" id="KW-0156">Chromatin regulator</keyword>
<sequence>MGTQCRGQKQIMRGPQPPGLKVLKRLPMTTANALGVESPDLVLRDPKPRDLRSFFSSRLRLRHSQISPEPRWQSRIPSLRKTRFLSPPQACLIVGATCDSAPEAAQSLRWPRAGRDRNSAAYAPAIPLPHWTPCYPSLDAKWGERCSALSALSPFTAPGPPGPRGWKTTDPKSVPQYKTEGKREIRGRSRSVQWVSGRTGFVVTEQCKINWDKALSVLRDRLPGPVSSTWVDSADDRAMGFAELRDTFKDISIYFTRGEWEVMGDWEKSQYRNVKRSYCGFISRGFCFFPCLRAPQAAFMCQRMPATKPPMDKSEDSDEEWTPRQQGEEKSPPWILMQVRHSYQRKATSRTPLNNESSVKELCRRANMLTESDSDQGQDPVCPPGEGSTSGEHSRQELELRRNDIDVKTYSLRKRKDLVYQEVNEPQDDDYIYCEECRDLCIDSCPVHGPLTFIKDNAVDLGHPNRADLTLPPGLRIGPSGIPDAGIGVWNEASDLPVGLCFGPYEGQITEDKEACKSGYSWVITKGRKCCGYVDGKDKSRSNWMRYVNCARNDEEENLVAFQYHRQIFYRTRRVIRPGCELLVWYGDQYGQQLGIKRGGKFTTGFTSGSKQKPEFHPCPSCSLAFSSQKLLSQHVKCSHPSQNLPGTSARKHLQPEVPCSEDQNQQQQQHADTQSWTYEDEGQEVKKRPCSLPKKIVKRRAPGSLLTLPGEGIGSCSEGERVKEE</sequence>
<dbReference type="GO" id="GO:0005694">
    <property type="term" value="C:chromosome"/>
    <property type="evidence" value="ECO:0007669"/>
    <property type="project" value="UniProtKB-SubCell"/>
</dbReference>
<feature type="domain" description="KRAB-related" evidence="19">
    <location>
        <begin position="243"/>
        <end position="312"/>
    </location>
</feature>
<keyword evidence="12" id="KW-0238">DNA-binding</keyword>
<feature type="domain" description="SET" evidence="17">
    <location>
        <begin position="473"/>
        <end position="587"/>
    </location>
</feature>
<accession>A0A7E6D1N3</accession>
<dbReference type="PROSITE" id="PS51379">
    <property type="entry name" value="4FE4S_FER_2"/>
    <property type="match status" value="1"/>
</dbReference>
<evidence type="ECO:0000256" key="10">
    <source>
        <dbReference type="ARBA" id="ARBA00022833"/>
    </source>
</evidence>
<dbReference type="AlphaFoldDB" id="A0A7E6D1N3"/>
<dbReference type="RefSeq" id="XP_035873163.1">
    <property type="nucleotide sequence ID" value="XM_036017270.1"/>
</dbReference>
<dbReference type="PROSITE" id="PS50157">
    <property type="entry name" value="ZINC_FINGER_C2H2_2"/>
    <property type="match status" value="1"/>
</dbReference>
<dbReference type="FunFam" id="2.170.270.10:FF:000031">
    <property type="entry name" value="probable histone-lysine N-methyltransferase PRDM7"/>
    <property type="match status" value="1"/>
</dbReference>
<dbReference type="Pfam" id="PF21225">
    <property type="entry name" value="zf-C2H2_5"/>
    <property type="match status" value="1"/>
</dbReference>
<keyword evidence="9 14" id="KW-0863">Zinc-finger</keyword>
<dbReference type="InterPro" id="IPR003655">
    <property type="entry name" value="aKRAB"/>
</dbReference>
<dbReference type="FunFam" id="3.30.160.60:FF:001312">
    <property type="entry name" value="Histone-lysine N-methyltransferase PRDM9"/>
    <property type="match status" value="1"/>
</dbReference>
<dbReference type="KEGG" id="pdic:114489357"/>
<proteinExistence type="predicted"/>
<dbReference type="InterPro" id="IPR017896">
    <property type="entry name" value="4Fe4S_Fe-S-bd"/>
</dbReference>
<evidence type="ECO:0000256" key="3">
    <source>
        <dbReference type="ARBA" id="ARBA00022454"/>
    </source>
</evidence>
<dbReference type="Gene3D" id="3.30.160.60">
    <property type="entry name" value="Classic Zinc Finger"/>
    <property type="match status" value="1"/>
</dbReference>
<evidence type="ECO:0000313" key="22">
    <source>
        <dbReference type="RefSeq" id="XP_035873163.1"/>
    </source>
</evidence>
<dbReference type="GO" id="GO:0005634">
    <property type="term" value="C:nucleus"/>
    <property type="evidence" value="ECO:0007669"/>
    <property type="project" value="UniProtKB-SubCell"/>
</dbReference>
<evidence type="ECO:0000313" key="21">
    <source>
        <dbReference type="Proteomes" id="UP000504628"/>
    </source>
</evidence>
<evidence type="ECO:0000256" key="12">
    <source>
        <dbReference type="ARBA" id="ARBA00023125"/>
    </source>
</evidence>
<dbReference type="InterPro" id="IPR019041">
    <property type="entry name" value="SSXRD_motif"/>
</dbReference>
<evidence type="ECO:0000256" key="15">
    <source>
        <dbReference type="SAM" id="MobiDB-lite"/>
    </source>
</evidence>
<dbReference type="OrthoDB" id="9439903at2759"/>
<evidence type="ECO:0000256" key="8">
    <source>
        <dbReference type="ARBA" id="ARBA00022737"/>
    </source>
</evidence>
<dbReference type="GO" id="GO:0003677">
    <property type="term" value="F:DNA binding"/>
    <property type="evidence" value="ECO:0007669"/>
    <property type="project" value="UniProtKB-KW"/>
</dbReference>
<dbReference type="Pfam" id="PF01352">
    <property type="entry name" value="KRAB"/>
    <property type="match status" value="1"/>
</dbReference>
<dbReference type="SUPFAM" id="SSF109640">
    <property type="entry name" value="KRAB domain (Kruppel-associated box)"/>
    <property type="match status" value="1"/>
</dbReference>
<keyword evidence="10" id="KW-0862">Zinc</keyword>
<organism evidence="21 22">
    <name type="scientific">Phyllostomus discolor</name>
    <name type="common">pale spear-nosed bat</name>
    <dbReference type="NCBI Taxonomy" id="89673"/>
    <lineage>
        <taxon>Eukaryota</taxon>
        <taxon>Metazoa</taxon>
        <taxon>Chordata</taxon>
        <taxon>Craniata</taxon>
        <taxon>Vertebrata</taxon>
        <taxon>Euteleostomi</taxon>
        <taxon>Mammalia</taxon>
        <taxon>Eutheria</taxon>
        <taxon>Laurasiatheria</taxon>
        <taxon>Chiroptera</taxon>
        <taxon>Yangochiroptera</taxon>
        <taxon>Phyllostomidae</taxon>
        <taxon>Phyllostominae</taxon>
        <taxon>Phyllostomus</taxon>
    </lineage>
</organism>
<evidence type="ECO:0000259" key="18">
    <source>
        <dbReference type="PROSITE" id="PS50805"/>
    </source>
</evidence>
<evidence type="ECO:0000256" key="2">
    <source>
        <dbReference type="ARBA" id="ARBA00004286"/>
    </source>
</evidence>
<dbReference type="InterPro" id="IPR013087">
    <property type="entry name" value="Znf_C2H2_type"/>
</dbReference>
<dbReference type="PROSITE" id="PS00028">
    <property type="entry name" value="ZINC_FINGER_C2H2_1"/>
    <property type="match status" value="1"/>
</dbReference>
<dbReference type="Pfam" id="PF21549">
    <property type="entry name" value="PRDM2_PR"/>
    <property type="match status" value="1"/>
</dbReference>
<feature type="region of interest" description="Disordered" evidence="15">
    <location>
        <begin position="157"/>
        <end position="182"/>
    </location>
</feature>
<dbReference type="SUPFAM" id="SSF82199">
    <property type="entry name" value="SET domain"/>
    <property type="match status" value="1"/>
</dbReference>
<feature type="domain" description="KRAB" evidence="18">
    <location>
        <begin position="246"/>
        <end position="333"/>
    </location>
</feature>
<dbReference type="InterPro" id="IPR001214">
    <property type="entry name" value="SET_dom"/>
</dbReference>
<evidence type="ECO:0000259" key="20">
    <source>
        <dbReference type="PROSITE" id="PS51379"/>
    </source>
</evidence>
<feature type="region of interest" description="Disordered" evidence="15">
    <location>
        <begin position="307"/>
        <end position="335"/>
    </location>
</feature>
<dbReference type="Gene3D" id="2.170.270.10">
    <property type="entry name" value="SET domain"/>
    <property type="match status" value="1"/>
</dbReference>
<dbReference type="CDD" id="cd07765">
    <property type="entry name" value="KRAB_A-box"/>
    <property type="match status" value="1"/>
</dbReference>
<evidence type="ECO:0000256" key="11">
    <source>
        <dbReference type="ARBA" id="ARBA00022853"/>
    </source>
</evidence>
<dbReference type="GO" id="GO:0008270">
    <property type="term" value="F:zinc ion binding"/>
    <property type="evidence" value="ECO:0007669"/>
    <property type="project" value="UniProtKB-KW"/>
</dbReference>
<feature type="region of interest" description="Disordered" evidence="15">
    <location>
        <begin position="638"/>
        <end position="726"/>
    </location>
</feature>
<dbReference type="CDD" id="cd19193">
    <property type="entry name" value="PR-SET_PRDM7_9"/>
    <property type="match status" value="1"/>
</dbReference>
<comment type="subcellular location">
    <subcellularLocation>
        <location evidence="2">Chromosome</location>
    </subcellularLocation>
    <subcellularLocation>
        <location evidence="1">Nucleus</location>
    </subcellularLocation>
</comment>
<dbReference type="GO" id="GO:0032259">
    <property type="term" value="P:methylation"/>
    <property type="evidence" value="ECO:0007669"/>
    <property type="project" value="UniProtKB-KW"/>
</dbReference>
<keyword evidence="6" id="KW-0949">S-adenosyl-L-methionine</keyword>
<keyword evidence="21" id="KW-1185">Reference proteome</keyword>
<evidence type="ECO:0000256" key="9">
    <source>
        <dbReference type="ARBA" id="ARBA00022771"/>
    </source>
</evidence>
<dbReference type="InterPro" id="IPR044417">
    <property type="entry name" value="PRDM7_9_PR-SET"/>
</dbReference>
<evidence type="ECO:0000259" key="17">
    <source>
        <dbReference type="PROSITE" id="PS50280"/>
    </source>
</evidence>
<feature type="domain" description="C2H2-type" evidence="16">
    <location>
        <begin position="617"/>
        <end position="645"/>
    </location>
</feature>
<keyword evidence="5" id="KW-0808">Transferase</keyword>
<dbReference type="GeneID" id="114489357"/>
<feature type="domain" description="4Fe-4S ferredoxin-type" evidence="20">
    <location>
        <begin position="424"/>
        <end position="456"/>
    </location>
</feature>
<dbReference type="PROSITE" id="PS50805">
    <property type="entry name" value="KRAB"/>
    <property type="match status" value="1"/>
</dbReference>
<protein>
    <submittedName>
        <fullName evidence="22">Histone-lysine N-methyltransferase PRDM9-like</fullName>
    </submittedName>
</protein>
<dbReference type="GO" id="GO:0042800">
    <property type="term" value="F:histone H3K4 methyltransferase activity"/>
    <property type="evidence" value="ECO:0007669"/>
    <property type="project" value="UniProtKB-ARBA"/>
</dbReference>
<feature type="region of interest" description="Disordered" evidence="15">
    <location>
        <begin position="370"/>
        <end position="397"/>
    </location>
</feature>
<evidence type="ECO:0000256" key="1">
    <source>
        <dbReference type="ARBA" id="ARBA00004123"/>
    </source>
</evidence>
<evidence type="ECO:0000256" key="6">
    <source>
        <dbReference type="ARBA" id="ARBA00022691"/>
    </source>
</evidence>
<keyword evidence="3" id="KW-0158">Chromosome</keyword>
<keyword evidence="7" id="KW-0479">Metal-binding</keyword>
<evidence type="ECO:0000256" key="5">
    <source>
        <dbReference type="ARBA" id="ARBA00022679"/>
    </source>
</evidence>
<dbReference type="InParanoid" id="A0A7E6D1N3"/>
<dbReference type="PANTHER" id="PTHR14112">
    <property type="entry name" value="SYNOVIAL SARCOMA, X MEMBER"/>
    <property type="match status" value="1"/>
</dbReference>
<keyword evidence="8" id="KW-0677">Repeat</keyword>
<evidence type="ECO:0000259" key="19">
    <source>
        <dbReference type="PROSITE" id="PS50806"/>
    </source>
</evidence>
<dbReference type="Pfam" id="PF09514">
    <property type="entry name" value="SSXRD"/>
    <property type="match status" value="1"/>
</dbReference>
<dbReference type="PROSITE" id="PS50280">
    <property type="entry name" value="SET"/>
    <property type="match status" value="1"/>
</dbReference>
<evidence type="ECO:0000256" key="14">
    <source>
        <dbReference type="PROSITE-ProRule" id="PRU00042"/>
    </source>
</evidence>